<dbReference type="OrthoDB" id="74807at2759"/>
<protein>
    <submittedName>
        <fullName evidence="2">SEY1</fullName>
    </submittedName>
</protein>
<evidence type="ECO:0000313" key="3">
    <source>
        <dbReference type="Proteomes" id="UP001057455"/>
    </source>
</evidence>
<keyword evidence="3" id="KW-1185">Reference proteome</keyword>
<reference evidence="2" key="1">
    <citation type="submission" date="2019-12" db="EMBL/GenBank/DDBJ databases">
        <title>Genome sequence of Babesia ovis.</title>
        <authorList>
            <person name="Yamagishi J."/>
            <person name="Sevinc F."/>
            <person name="Xuan X."/>
        </authorList>
    </citation>
    <scope>NUCLEOTIDE SEQUENCE</scope>
    <source>
        <strain evidence="2">Selcuk</strain>
    </source>
</reference>
<name>A0A9W5TCZ4_BABOV</name>
<sequence length="186" mass="20183">MHQSSATKGTKRSRKSSESDSEDSGSDLPSVKVSENAGGKRRDPIDLRVAIENDAVDNEAKGLASWKMAHAGASSMPGRHMCVICGYFSNYKCVECATKRISQMQTYVCGNRCLEIHKNHNCGRGIPLDVPRESEAPSRGAPDGRATLAKCIPALLNLTISSRNSAMDTVMLRLLDRPESSSILMQ</sequence>
<organism evidence="2 3">
    <name type="scientific">Babesia ovis</name>
    <dbReference type="NCBI Taxonomy" id="5869"/>
    <lineage>
        <taxon>Eukaryota</taxon>
        <taxon>Sar</taxon>
        <taxon>Alveolata</taxon>
        <taxon>Apicomplexa</taxon>
        <taxon>Aconoidasida</taxon>
        <taxon>Piroplasmida</taxon>
        <taxon>Babesiidae</taxon>
        <taxon>Babesia</taxon>
    </lineage>
</organism>
<gene>
    <name evidence="2" type="ORF">BaOVIS_018420</name>
</gene>
<proteinExistence type="predicted"/>
<comment type="caution">
    <text evidence="2">The sequence shown here is derived from an EMBL/GenBank/DDBJ whole genome shotgun (WGS) entry which is preliminary data.</text>
</comment>
<dbReference type="AlphaFoldDB" id="A0A9W5TCZ4"/>
<evidence type="ECO:0000313" key="2">
    <source>
        <dbReference type="EMBL" id="GFE54438.1"/>
    </source>
</evidence>
<accession>A0A9W5TCZ4</accession>
<dbReference type="EMBL" id="BLIY01000016">
    <property type="protein sequence ID" value="GFE54438.1"/>
    <property type="molecule type" value="Genomic_DNA"/>
</dbReference>
<feature type="region of interest" description="Disordered" evidence="1">
    <location>
        <begin position="1"/>
        <end position="41"/>
    </location>
</feature>
<evidence type="ECO:0000256" key="1">
    <source>
        <dbReference type="SAM" id="MobiDB-lite"/>
    </source>
</evidence>
<dbReference type="Proteomes" id="UP001057455">
    <property type="component" value="Unassembled WGS sequence"/>
</dbReference>
<dbReference type="CDD" id="cd21437">
    <property type="entry name" value="zf-HIT_ZNHIT1_like"/>
    <property type="match status" value="1"/>
</dbReference>